<dbReference type="Proteomes" id="UP001595834">
    <property type="component" value="Unassembled WGS sequence"/>
</dbReference>
<name>A0ABV9UR88_9ACTN</name>
<keyword evidence="3" id="KW-1185">Reference proteome</keyword>
<feature type="region of interest" description="Disordered" evidence="1">
    <location>
        <begin position="1"/>
        <end position="22"/>
    </location>
</feature>
<dbReference type="RefSeq" id="WP_344380520.1">
    <property type="nucleotide sequence ID" value="NZ_BAAASQ010000046.1"/>
</dbReference>
<accession>A0ABV9UR88</accession>
<proteinExistence type="predicted"/>
<protein>
    <submittedName>
        <fullName evidence="2">Uncharacterized protein</fullName>
    </submittedName>
</protein>
<comment type="caution">
    <text evidence="2">The sequence shown here is derived from an EMBL/GenBank/DDBJ whole genome shotgun (WGS) entry which is preliminary data.</text>
</comment>
<sequence>MSYNQPGPYGPQPPTPSFGPPSTVAVASGAPTGARVRNTVLAVAFTVVVGAVGATGYVWGRGASGPASAAAVSYRVKTPPSIMGGAFVGDANVGVRITNGDIKGCLADGIRNLQAVSASYRSSNPDSEQRVQFLGVWGTIDDPEQAIDRDFATAARTAADKTGNTFVGAPQRVFPIGLGDAVMKCQIYKPTSPSHSDADSTTPLCIWADHDTLGEVTRFDLATGATHLTLDQDADTAARVRVDTRVRAL</sequence>
<gene>
    <name evidence="2" type="ORF">ACFPFX_25825</name>
</gene>
<evidence type="ECO:0000313" key="3">
    <source>
        <dbReference type="Proteomes" id="UP001595834"/>
    </source>
</evidence>
<evidence type="ECO:0000313" key="2">
    <source>
        <dbReference type="EMBL" id="MFC4959714.1"/>
    </source>
</evidence>
<organism evidence="2 3">
    <name type="scientific">Streptomyces mauvecolor</name>
    <dbReference type="NCBI Taxonomy" id="58345"/>
    <lineage>
        <taxon>Bacteria</taxon>
        <taxon>Bacillati</taxon>
        <taxon>Actinomycetota</taxon>
        <taxon>Actinomycetes</taxon>
        <taxon>Kitasatosporales</taxon>
        <taxon>Streptomycetaceae</taxon>
        <taxon>Streptomyces</taxon>
    </lineage>
</organism>
<reference evidence="3" key="1">
    <citation type="journal article" date="2019" name="Int. J. Syst. Evol. Microbiol.">
        <title>The Global Catalogue of Microorganisms (GCM) 10K type strain sequencing project: providing services to taxonomists for standard genome sequencing and annotation.</title>
        <authorList>
            <consortium name="The Broad Institute Genomics Platform"/>
            <consortium name="The Broad Institute Genome Sequencing Center for Infectious Disease"/>
            <person name="Wu L."/>
            <person name="Ma J."/>
        </authorList>
    </citation>
    <scope>NUCLEOTIDE SEQUENCE [LARGE SCALE GENOMIC DNA]</scope>
    <source>
        <strain evidence="3">CCM 7224</strain>
    </source>
</reference>
<dbReference type="EMBL" id="JBHSIZ010000034">
    <property type="protein sequence ID" value="MFC4959714.1"/>
    <property type="molecule type" value="Genomic_DNA"/>
</dbReference>
<feature type="compositionally biased region" description="Pro residues" evidence="1">
    <location>
        <begin position="8"/>
        <end position="19"/>
    </location>
</feature>
<evidence type="ECO:0000256" key="1">
    <source>
        <dbReference type="SAM" id="MobiDB-lite"/>
    </source>
</evidence>